<dbReference type="Gene3D" id="3.30.70.20">
    <property type="match status" value="1"/>
</dbReference>
<evidence type="ECO:0000256" key="1">
    <source>
        <dbReference type="ARBA" id="ARBA00022723"/>
    </source>
</evidence>
<evidence type="ECO:0000313" key="5">
    <source>
        <dbReference type="EMBL" id="URW80524.1"/>
    </source>
</evidence>
<evidence type="ECO:0000259" key="4">
    <source>
        <dbReference type="PROSITE" id="PS51379"/>
    </source>
</evidence>
<feature type="domain" description="4Fe-4S ferredoxin-type" evidence="4">
    <location>
        <begin position="28"/>
        <end position="60"/>
    </location>
</feature>
<evidence type="ECO:0000256" key="3">
    <source>
        <dbReference type="ARBA" id="ARBA00023014"/>
    </source>
</evidence>
<dbReference type="RefSeq" id="WP_250724811.1">
    <property type="nucleotide sequence ID" value="NZ_CP098400.1"/>
</dbReference>
<gene>
    <name evidence="5" type="ORF">M9189_04065</name>
</gene>
<protein>
    <submittedName>
        <fullName evidence="5">4Fe-4S dicluster domain-containing protein</fullName>
    </submittedName>
</protein>
<evidence type="ECO:0000313" key="6">
    <source>
        <dbReference type="Proteomes" id="UP001056426"/>
    </source>
</evidence>
<dbReference type="PROSITE" id="PS51379">
    <property type="entry name" value="4FE4S_FER_2"/>
    <property type="match status" value="1"/>
</dbReference>
<reference evidence="5" key="2">
    <citation type="submission" date="2022-06" db="EMBL/GenBank/DDBJ databases">
        <title>Xiashengella guii gen. nov. sp. nov., a bacterium isolated form anaerobic digestion tank.</title>
        <authorList>
            <person name="Huang H."/>
        </authorList>
    </citation>
    <scope>NUCLEOTIDE SEQUENCE</scope>
    <source>
        <strain evidence="5">Ai-910</strain>
    </source>
</reference>
<dbReference type="PROSITE" id="PS00198">
    <property type="entry name" value="4FE4S_FER_1"/>
    <property type="match status" value="1"/>
</dbReference>
<keyword evidence="6" id="KW-1185">Reference proteome</keyword>
<dbReference type="GO" id="GO:0046872">
    <property type="term" value="F:metal ion binding"/>
    <property type="evidence" value="ECO:0007669"/>
    <property type="project" value="UniProtKB-KW"/>
</dbReference>
<name>A0A9J6ZRE1_9BACT</name>
<dbReference type="InterPro" id="IPR017900">
    <property type="entry name" value="4Fe4S_Fe_S_CS"/>
</dbReference>
<accession>A0A9J6ZRE1</accession>
<keyword evidence="1" id="KW-0479">Metal-binding</keyword>
<dbReference type="Proteomes" id="UP001056426">
    <property type="component" value="Chromosome"/>
</dbReference>
<dbReference type="Pfam" id="PF13187">
    <property type="entry name" value="Fer4_9"/>
    <property type="match status" value="1"/>
</dbReference>
<dbReference type="KEGG" id="alkq:M9189_04065"/>
<evidence type="ECO:0000256" key="2">
    <source>
        <dbReference type="ARBA" id="ARBA00023004"/>
    </source>
</evidence>
<dbReference type="InterPro" id="IPR017896">
    <property type="entry name" value="4Fe4S_Fe-S-bd"/>
</dbReference>
<dbReference type="AlphaFoldDB" id="A0A9J6ZRE1"/>
<keyword evidence="2" id="KW-0408">Iron</keyword>
<proteinExistence type="predicted"/>
<dbReference type="GO" id="GO:0051536">
    <property type="term" value="F:iron-sulfur cluster binding"/>
    <property type="evidence" value="ECO:0007669"/>
    <property type="project" value="UniProtKB-KW"/>
</dbReference>
<dbReference type="EMBL" id="CP098400">
    <property type="protein sequence ID" value="URW80524.1"/>
    <property type="molecule type" value="Genomic_DNA"/>
</dbReference>
<dbReference type="SUPFAM" id="SSF46548">
    <property type="entry name" value="alpha-helical ferredoxin"/>
    <property type="match status" value="1"/>
</dbReference>
<reference evidence="5" key="1">
    <citation type="submission" date="2022-05" db="EMBL/GenBank/DDBJ databases">
        <authorList>
            <person name="Sun X."/>
        </authorList>
    </citation>
    <scope>NUCLEOTIDE SEQUENCE</scope>
    <source>
        <strain evidence="5">Ai-910</strain>
    </source>
</reference>
<organism evidence="5 6">
    <name type="scientific">Xiashengella succiniciproducens</name>
    <dbReference type="NCBI Taxonomy" id="2949635"/>
    <lineage>
        <taxon>Bacteria</taxon>
        <taxon>Pseudomonadati</taxon>
        <taxon>Bacteroidota</taxon>
        <taxon>Bacteroidia</taxon>
        <taxon>Marinilabiliales</taxon>
        <taxon>Marinilabiliaceae</taxon>
        <taxon>Xiashengella</taxon>
    </lineage>
</organism>
<sequence length="112" mass="12030">MSRPDFGFSWSGARALDPSQPLSSEVQKVLDGEPGLLDCISCGQCAAVCTAGAYTSMSFYRVVLHLLRGETKEASMMSHGCMLCGKCRMTCPRGVNIHNAVMLISALMHTKA</sequence>
<keyword evidence="3" id="KW-0411">Iron-sulfur</keyword>